<protein>
    <recommendedName>
        <fullName evidence="2">Flagellar FliJ protein</fullName>
    </recommendedName>
</protein>
<name>A0A7V4N3K1_9BACT</name>
<dbReference type="AlphaFoldDB" id="A0A7V4N3K1"/>
<proteinExistence type="predicted"/>
<dbReference type="EMBL" id="DTEI01000050">
    <property type="protein sequence ID" value="HGU15505.1"/>
    <property type="molecule type" value="Genomic_DNA"/>
</dbReference>
<sequence length="146" mass="18001">MRKKLEILKLLTWYKSLQEEQTKIRVINCRINLEKLLQKKETIISLRKSYYDSLEKGCIFSAEEFKYRLFQIEKNKEFEILLNKKIDMQNEELKTLLKLLEKAYKERKLMEISKNKVKQIWDLENIKRFYKEMDDLVLLRRGRDYV</sequence>
<comment type="caution">
    <text evidence="1">The sequence shown here is derived from an EMBL/GenBank/DDBJ whole genome shotgun (WGS) entry which is preliminary data.</text>
</comment>
<reference evidence="1" key="1">
    <citation type="journal article" date="2020" name="mSystems">
        <title>Genome- and Community-Level Interaction Insights into Carbon Utilization and Element Cycling Functions of Hydrothermarchaeota in Hydrothermal Sediment.</title>
        <authorList>
            <person name="Zhou Z."/>
            <person name="Liu Y."/>
            <person name="Xu W."/>
            <person name="Pan J."/>
            <person name="Luo Z.H."/>
            <person name="Li M."/>
        </authorList>
    </citation>
    <scope>NUCLEOTIDE SEQUENCE [LARGE SCALE GENOMIC DNA]</scope>
    <source>
        <strain evidence="1">SpSt-711</strain>
    </source>
</reference>
<accession>A0A7V4N3K1</accession>
<evidence type="ECO:0008006" key="2">
    <source>
        <dbReference type="Google" id="ProtNLM"/>
    </source>
</evidence>
<evidence type="ECO:0000313" key="1">
    <source>
        <dbReference type="EMBL" id="HGU15505.1"/>
    </source>
</evidence>
<gene>
    <name evidence="1" type="ORF">ENU91_02475</name>
</gene>
<organism evidence="1">
    <name type="scientific">Thermodesulfobacterium geofontis</name>
    <dbReference type="NCBI Taxonomy" id="1295609"/>
    <lineage>
        <taxon>Bacteria</taxon>
        <taxon>Pseudomonadati</taxon>
        <taxon>Thermodesulfobacteriota</taxon>
        <taxon>Thermodesulfobacteria</taxon>
        <taxon>Thermodesulfobacteriales</taxon>
        <taxon>Thermodesulfobacteriaceae</taxon>
        <taxon>Thermodesulfobacterium</taxon>
    </lineage>
</organism>